<evidence type="ECO:0000313" key="1">
    <source>
        <dbReference type="EMBL" id="VDR24939.1"/>
    </source>
</evidence>
<dbReference type="AlphaFoldDB" id="A0A3P8IRY1"/>
<accession>A0A3P8IRY1</accession>
<sequence>MSRQTRCKNRVQIKEKAVDGGVFTYYIGYVSPTPEKATSGPMTSWATWELVYN</sequence>
<protein>
    <submittedName>
        <fullName evidence="1">Uncharacterized protein</fullName>
    </submittedName>
</protein>
<reference evidence="1 2" key="1">
    <citation type="submission" date="2018-12" db="EMBL/GenBank/DDBJ databases">
        <authorList>
            <consortium name="Pathogen Informatics"/>
        </authorList>
    </citation>
    <scope>NUCLEOTIDE SEQUENCE [LARGE SCALE GENOMIC DNA]</scope>
    <source>
        <strain evidence="1 2">NCTC13098</strain>
    </source>
</reference>
<gene>
    <name evidence="1" type="ORF">NCTC13098_01238</name>
</gene>
<dbReference type="Proteomes" id="UP000274346">
    <property type="component" value="Chromosome"/>
</dbReference>
<proteinExistence type="predicted"/>
<dbReference type="EMBL" id="LR131271">
    <property type="protein sequence ID" value="VDR24939.1"/>
    <property type="molecule type" value="Genomic_DNA"/>
</dbReference>
<name>A0A3P8IRY1_RAOTE</name>
<evidence type="ECO:0000313" key="2">
    <source>
        <dbReference type="Proteomes" id="UP000274346"/>
    </source>
</evidence>
<organism evidence="1 2">
    <name type="scientific">Raoultella terrigena</name>
    <name type="common">Klebsiella terrigena</name>
    <dbReference type="NCBI Taxonomy" id="577"/>
    <lineage>
        <taxon>Bacteria</taxon>
        <taxon>Pseudomonadati</taxon>
        <taxon>Pseudomonadota</taxon>
        <taxon>Gammaproteobacteria</taxon>
        <taxon>Enterobacterales</taxon>
        <taxon>Enterobacteriaceae</taxon>
        <taxon>Klebsiella/Raoultella group</taxon>
        <taxon>Raoultella</taxon>
    </lineage>
</organism>
<dbReference type="KEGG" id="rtg:NCTC13098_01238"/>